<keyword evidence="1" id="KW-0732">Signal</keyword>
<reference evidence="2" key="1">
    <citation type="submission" date="2018-01" db="EMBL/GenBank/DDBJ databases">
        <title>An insight into the sialome of Amazonian anophelines.</title>
        <authorList>
            <person name="Ribeiro J.M."/>
            <person name="Scarpassa V."/>
            <person name="Calvo E."/>
        </authorList>
    </citation>
    <scope>NUCLEOTIDE SEQUENCE</scope>
    <source>
        <tissue evidence="2">Salivary glands</tissue>
    </source>
</reference>
<organism evidence="2">
    <name type="scientific">Anopheles braziliensis</name>
    <dbReference type="NCBI Taxonomy" id="58242"/>
    <lineage>
        <taxon>Eukaryota</taxon>
        <taxon>Metazoa</taxon>
        <taxon>Ecdysozoa</taxon>
        <taxon>Arthropoda</taxon>
        <taxon>Hexapoda</taxon>
        <taxon>Insecta</taxon>
        <taxon>Pterygota</taxon>
        <taxon>Neoptera</taxon>
        <taxon>Endopterygota</taxon>
        <taxon>Diptera</taxon>
        <taxon>Nematocera</taxon>
        <taxon>Culicoidea</taxon>
        <taxon>Culicidae</taxon>
        <taxon>Anophelinae</taxon>
        <taxon>Anopheles</taxon>
    </lineage>
</organism>
<evidence type="ECO:0000313" key="2">
    <source>
        <dbReference type="EMBL" id="MBW32076.1"/>
    </source>
</evidence>
<dbReference type="AlphaFoldDB" id="A0A2M3ZU37"/>
<proteinExistence type="predicted"/>
<evidence type="ECO:0000256" key="1">
    <source>
        <dbReference type="SAM" id="SignalP"/>
    </source>
</evidence>
<protein>
    <submittedName>
        <fullName evidence="2">Putative secreted peptide</fullName>
    </submittedName>
</protein>
<dbReference type="EMBL" id="GGFM01011325">
    <property type="protein sequence ID" value="MBW32076.1"/>
    <property type="molecule type" value="Transcribed_RNA"/>
</dbReference>
<sequence>MVSVFSVLVAVATAVAIAAPPPEADALIRGRLGLWCLNDVLIARRDEISCPIIVALRGLSCLSKASCFSVINPLYHRSRY</sequence>
<accession>A0A2M3ZU37</accession>
<name>A0A2M3ZU37_9DIPT</name>
<feature type="chain" id="PRO_5014908433" evidence="1">
    <location>
        <begin position="19"/>
        <end position="80"/>
    </location>
</feature>
<feature type="signal peptide" evidence="1">
    <location>
        <begin position="1"/>
        <end position="18"/>
    </location>
</feature>